<feature type="transmembrane region" description="Helical" evidence="9">
    <location>
        <begin position="147"/>
        <end position="166"/>
    </location>
</feature>
<gene>
    <name evidence="11" type="ORF">DFJ65_1575</name>
</gene>
<feature type="transmembrane region" description="Helical" evidence="9">
    <location>
        <begin position="262"/>
        <end position="282"/>
    </location>
</feature>
<keyword evidence="3" id="KW-0813">Transport</keyword>
<dbReference type="OrthoDB" id="4413712at2"/>
<dbReference type="GO" id="GO:1902600">
    <property type="term" value="P:proton transmembrane transport"/>
    <property type="evidence" value="ECO:0007669"/>
    <property type="project" value="InterPro"/>
</dbReference>
<evidence type="ECO:0000256" key="9">
    <source>
        <dbReference type="SAM" id="Phobius"/>
    </source>
</evidence>
<feature type="transmembrane region" description="Helical" evidence="9">
    <location>
        <begin position="116"/>
        <end position="135"/>
    </location>
</feature>
<keyword evidence="6 9" id="KW-1133">Transmembrane helix</keyword>
<evidence type="ECO:0000256" key="1">
    <source>
        <dbReference type="ARBA" id="ARBA00004141"/>
    </source>
</evidence>
<evidence type="ECO:0000256" key="7">
    <source>
        <dbReference type="ARBA" id="ARBA00023065"/>
    </source>
</evidence>
<keyword evidence="7" id="KW-0406">Ion transport</keyword>
<organism evidence="11 12">
    <name type="scientific">Calidifontibacter indicus</name>
    <dbReference type="NCBI Taxonomy" id="419650"/>
    <lineage>
        <taxon>Bacteria</taxon>
        <taxon>Bacillati</taxon>
        <taxon>Actinomycetota</taxon>
        <taxon>Actinomycetes</taxon>
        <taxon>Micrococcales</taxon>
        <taxon>Dermacoccaceae</taxon>
        <taxon>Calidifontibacter</taxon>
    </lineage>
</organism>
<feature type="transmembrane region" description="Helical" evidence="9">
    <location>
        <begin position="349"/>
        <end position="367"/>
    </location>
</feature>
<dbReference type="PANTHER" id="PTHR43562">
    <property type="entry name" value="NAPA-TYPE SODIUM/HYDROGEN ANTIPORTER"/>
    <property type="match status" value="1"/>
</dbReference>
<keyword evidence="8 9" id="KW-0472">Membrane</keyword>
<comment type="caution">
    <text evidence="11">The sequence shown here is derived from an EMBL/GenBank/DDBJ whole genome shotgun (WGS) entry which is preliminary data.</text>
</comment>
<keyword evidence="12" id="KW-1185">Reference proteome</keyword>
<evidence type="ECO:0000256" key="3">
    <source>
        <dbReference type="ARBA" id="ARBA00022448"/>
    </source>
</evidence>
<evidence type="ECO:0000256" key="8">
    <source>
        <dbReference type="ARBA" id="ARBA00023136"/>
    </source>
</evidence>
<dbReference type="Pfam" id="PF00999">
    <property type="entry name" value="Na_H_Exchanger"/>
    <property type="match status" value="1"/>
</dbReference>
<dbReference type="RefSeq" id="WP_115922539.1">
    <property type="nucleotide sequence ID" value="NZ_QTUA01000001.1"/>
</dbReference>
<feature type="transmembrane region" description="Helical" evidence="9">
    <location>
        <begin position="178"/>
        <end position="196"/>
    </location>
</feature>
<feature type="domain" description="Cation/H+ exchanger transmembrane" evidence="10">
    <location>
        <begin position="14"/>
        <end position="364"/>
    </location>
</feature>
<dbReference type="InterPro" id="IPR038770">
    <property type="entry name" value="Na+/solute_symporter_sf"/>
</dbReference>
<evidence type="ECO:0000259" key="10">
    <source>
        <dbReference type="Pfam" id="PF00999"/>
    </source>
</evidence>
<evidence type="ECO:0000256" key="4">
    <source>
        <dbReference type="ARBA" id="ARBA00022449"/>
    </source>
</evidence>
<dbReference type="PANTHER" id="PTHR43562:SF1">
    <property type="entry name" value="NA(+)_H(+) ANTIPORTER YJBQ-RELATED"/>
    <property type="match status" value="1"/>
</dbReference>
<dbReference type="Proteomes" id="UP000256253">
    <property type="component" value="Unassembled WGS sequence"/>
</dbReference>
<feature type="transmembrane region" description="Helical" evidence="9">
    <location>
        <begin position="55"/>
        <end position="76"/>
    </location>
</feature>
<evidence type="ECO:0000256" key="6">
    <source>
        <dbReference type="ARBA" id="ARBA00022989"/>
    </source>
</evidence>
<protein>
    <submittedName>
        <fullName evidence="11">Transporter (CPA2 family)</fullName>
    </submittedName>
</protein>
<dbReference type="InterPro" id="IPR006153">
    <property type="entry name" value="Cation/H_exchanger_TM"/>
</dbReference>
<comment type="similarity">
    <text evidence="2">Belongs to the monovalent cation:proton antiporter 2 (CPA2) transporter (TC 2.A.37) family.</text>
</comment>
<evidence type="ECO:0000256" key="5">
    <source>
        <dbReference type="ARBA" id="ARBA00022692"/>
    </source>
</evidence>
<evidence type="ECO:0000313" key="11">
    <source>
        <dbReference type="EMBL" id="REF30563.1"/>
    </source>
</evidence>
<dbReference type="GO" id="GO:0015297">
    <property type="term" value="F:antiporter activity"/>
    <property type="evidence" value="ECO:0007669"/>
    <property type="project" value="UniProtKB-KW"/>
</dbReference>
<feature type="transmembrane region" description="Helical" evidence="9">
    <location>
        <begin position="217"/>
        <end position="250"/>
    </location>
</feature>
<evidence type="ECO:0000313" key="12">
    <source>
        <dbReference type="Proteomes" id="UP000256253"/>
    </source>
</evidence>
<dbReference type="GO" id="GO:0016020">
    <property type="term" value="C:membrane"/>
    <property type="evidence" value="ECO:0007669"/>
    <property type="project" value="UniProtKB-SubCell"/>
</dbReference>
<dbReference type="EMBL" id="QTUA01000001">
    <property type="protein sequence ID" value="REF30563.1"/>
    <property type="molecule type" value="Genomic_DNA"/>
</dbReference>
<sequence>MTFAQLALICAVGLFGPLLSLPRRFRLPVVIGELLVGIVVGRTGFRLLDAHDTTFSFLAEIGFALVMFVAGSHVPVRDSALRAGLKVGAARAVVIGVLAVPVGLGIARLFDTGHGGIYAVLIASSSASLVLPALEDVSTRATEIVRMLPQVAIADAACIVALPLALDPSRAGRSAFGALAVIACGAVLFLGLRWLVGSGRQRRIHRVSETHDLAIELRFSLTVLFALAAVAAATHVSVMLAGFVVGLAVSGAGEPHRLAKQLFALTDGFFAPVFFVWLGASLDLRELSTHPDAIVLGVVLGVAACIVHLVPAVAGQPWPVAAITCAQLGVPVAAAALGTSLDLLRPGEATAMLLGAMVTVSVTAFVAPRVHRIDARSAT</sequence>
<reference evidence="11 12" key="1">
    <citation type="submission" date="2018-08" db="EMBL/GenBank/DDBJ databases">
        <title>Sequencing the genomes of 1000 actinobacteria strains.</title>
        <authorList>
            <person name="Klenk H.-P."/>
        </authorList>
    </citation>
    <scope>NUCLEOTIDE SEQUENCE [LARGE SCALE GENOMIC DNA]</scope>
    <source>
        <strain evidence="11 12">DSM 22967</strain>
    </source>
</reference>
<dbReference type="Gene3D" id="1.20.1530.20">
    <property type="match status" value="1"/>
</dbReference>
<keyword evidence="4" id="KW-0050">Antiport</keyword>
<name>A0A3D9UQ22_9MICO</name>
<proteinExistence type="inferred from homology"/>
<comment type="subcellular location">
    <subcellularLocation>
        <location evidence="1">Membrane</location>
        <topology evidence="1">Multi-pass membrane protein</topology>
    </subcellularLocation>
</comment>
<keyword evidence="5 9" id="KW-0812">Transmembrane</keyword>
<feature type="transmembrane region" description="Helical" evidence="9">
    <location>
        <begin position="88"/>
        <end position="110"/>
    </location>
</feature>
<dbReference type="AlphaFoldDB" id="A0A3D9UQ22"/>
<accession>A0A3D9UQ22</accession>
<evidence type="ECO:0000256" key="2">
    <source>
        <dbReference type="ARBA" id="ARBA00005551"/>
    </source>
</evidence>
<feature type="transmembrane region" description="Helical" evidence="9">
    <location>
        <begin position="294"/>
        <end position="314"/>
    </location>
</feature>